<comment type="similarity">
    <text evidence="1">Belongs to the major facilitator superfamily.</text>
</comment>
<evidence type="ECO:0000313" key="4">
    <source>
        <dbReference type="EMBL" id="MEQ2247583.1"/>
    </source>
</evidence>
<keyword evidence="2" id="KW-0472">Membrane</keyword>
<feature type="signal peptide" evidence="3">
    <location>
        <begin position="1"/>
        <end position="16"/>
    </location>
</feature>
<keyword evidence="3" id="KW-0732">Signal</keyword>
<gene>
    <name evidence="4" type="ORF">ILYODFUR_010830</name>
</gene>
<sequence>MSVEMMAMLLVSVIQGQVVSVYNTEKQEACEHLDQVHQTPHGSSVPQSASLHEMAYLASAGVTGGLFLLSSLVLFFGVKEQWHESVQHDTHCPDDRTQPSYLSSLKMLISHIPYQRLVLGFVFSVLAFQSCSWIGSSFSAPLADPIDVCFSSSSIVAICPSENGKKSPQFSLDFLSSSQQ</sequence>
<organism evidence="4 5">
    <name type="scientific">Ilyodon furcidens</name>
    <name type="common">goldbreast splitfin</name>
    <dbReference type="NCBI Taxonomy" id="33524"/>
    <lineage>
        <taxon>Eukaryota</taxon>
        <taxon>Metazoa</taxon>
        <taxon>Chordata</taxon>
        <taxon>Craniata</taxon>
        <taxon>Vertebrata</taxon>
        <taxon>Euteleostomi</taxon>
        <taxon>Actinopterygii</taxon>
        <taxon>Neopterygii</taxon>
        <taxon>Teleostei</taxon>
        <taxon>Neoteleostei</taxon>
        <taxon>Acanthomorphata</taxon>
        <taxon>Ovalentaria</taxon>
        <taxon>Atherinomorphae</taxon>
        <taxon>Cyprinodontiformes</taxon>
        <taxon>Goodeidae</taxon>
        <taxon>Ilyodon</taxon>
    </lineage>
</organism>
<evidence type="ECO:0000256" key="3">
    <source>
        <dbReference type="SAM" id="SignalP"/>
    </source>
</evidence>
<comment type="caution">
    <text evidence="4">The sequence shown here is derived from an EMBL/GenBank/DDBJ whole genome shotgun (WGS) entry which is preliminary data.</text>
</comment>
<dbReference type="PANTHER" id="PTHR11328">
    <property type="entry name" value="MAJOR FACILITATOR SUPERFAMILY DOMAIN-CONTAINING PROTEIN"/>
    <property type="match status" value="1"/>
</dbReference>
<keyword evidence="2" id="KW-1133">Transmembrane helix</keyword>
<keyword evidence="5" id="KW-1185">Reference proteome</keyword>
<feature type="transmembrane region" description="Helical" evidence="2">
    <location>
        <begin position="54"/>
        <end position="78"/>
    </location>
</feature>
<dbReference type="InterPro" id="IPR039672">
    <property type="entry name" value="MFS_2"/>
</dbReference>
<proteinExistence type="inferred from homology"/>
<dbReference type="EMBL" id="JAHRIQ010081897">
    <property type="protein sequence ID" value="MEQ2247583.1"/>
    <property type="molecule type" value="Genomic_DNA"/>
</dbReference>
<accession>A0ABV0UUE8</accession>
<dbReference type="Proteomes" id="UP001482620">
    <property type="component" value="Unassembled WGS sequence"/>
</dbReference>
<feature type="chain" id="PRO_5046435537" evidence="3">
    <location>
        <begin position="17"/>
        <end position="180"/>
    </location>
</feature>
<name>A0ABV0UUE8_9TELE</name>
<dbReference type="PANTHER" id="PTHR11328:SF44">
    <property type="entry name" value="SODIUM-DEPENDENT LYSOPHOSPHATIDYLCHOLINE SYMPORTER 1-B"/>
    <property type="match status" value="1"/>
</dbReference>
<keyword evidence="2" id="KW-0812">Transmembrane</keyword>
<evidence type="ECO:0000313" key="5">
    <source>
        <dbReference type="Proteomes" id="UP001482620"/>
    </source>
</evidence>
<reference evidence="4 5" key="1">
    <citation type="submission" date="2021-06" db="EMBL/GenBank/DDBJ databases">
        <authorList>
            <person name="Palmer J.M."/>
        </authorList>
    </citation>
    <scope>NUCLEOTIDE SEQUENCE [LARGE SCALE GENOMIC DNA]</scope>
    <source>
        <strain evidence="5">if_2019</strain>
        <tissue evidence="4">Muscle</tissue>
    </source>
</reference>
<evidence type="ECO:0000256" key="1">
    <source>
        <dbReference type="ARBA" id="ARBA00008335"/>
    </source>
</evidence>
<evidence type="ECO:0000256" key="2">
    <source>
        <dbReference type="SAM" id="Phobius"/>
    </source>
</evidence>
<protein>
    <submittedName>
        <fullName evidence="4">Uncharacterized protein</fullName>
    </submittedName>
</protein>